<dbReference type="InterPro" id="IPR052427">
    <property type="entry name" value="Glycosyltrans_GT2/GT47"/>
</dbReference>
<evidence type="ECO:0000256" key="5">
    <source>
        <dbReference type="ARBA" id="ARBA00022989"/>
    </source>
</evidence>
<keyword evidence="4 8" id="KW-0812">Transmembrane</keyword>
<keyword evidence="5 8" id="KW-1133">Transmembrane helix</keyword>
<evidence type="ECO:0000256" key="7">
    <source>
        <dbReference type="ARBA" id="ARBA00023180"/>
    </source>
</evidence>
<dbReference type="EMBL" id="SPNV01000214">
    <property type="protein sequence ID" value="KAF5858254.1"/>
    <property type="molecule type" value="Genomic_DNA"/>
</dbReference>
<comment type="subcellular location">
    <subcellularLocation>
        <location evidence="1">Membrane</location>
    </subcellularLocation>
</comment>
<dbReference type="AlphaFoldDB" id="A0A8H6E3Q1"/>
<keyword evidence="10" id="KW-1185">Reference proteome</keyword>
<evidence type="ECO:0000256" key="3">
    <source>
        <dbReference type="ARBA" id="ARBA00022679"/>
    </source>
</evidence>
<dbReference type="InterPro" id="IPR029044">
    <property type="entry name" value="Nucleotide-diphossugar_trans"/>
</dbReference>
<organism evidence="9 10">
    <name type="scientific">Petromyces alliaceus</name>
    <name type="common">Aspergillus alliaceus</name>
    <dbReference type="NCBI Taxonomy" id="209559"/>
    <lineage>
        <taxon>Eukaryota</taxon>
        <taxon>Fungi</taxon>
        <taxon>Dikarya</taxon>
        <taxon>Ascomycota</taxon>
        <taxon>Pezizomycotina</taxon>
        <taxon>Eurotiomycetes</taxon>
        <taxon>Eurotiomycetidae</taxon>
        <taxon>Eurotiales</taxon>
        <taxon>Aspergillaceae</taxon>
        <taxon>Aspergillus</taxon>
        <taxon>Aspergillus subgen. Circumdati</taxon>
    </lineage>
</organism>
<feature type="transmembrane region" description="Helical" evidence="8">
    <location>
        <begin position="402"/>
        <end position="421"/>
    </location>
</feature>
<dbReference type="PANTHER" id="PTHR47844">
    <property type="entry name" value="SYNTHASE CPS1, PUTATIVE (AFU_ORTHOLOGUE AFUA_7G02500)-RELATED"/>
    <property type="match status" value="1"/>
</dbReference>
<reference evidence="9 10" key="1">
    <citation type="submission" date="2019-04" db="EMBL/GenBank/DDBJ databases">
        <title>Aspergillus burnettii sp. nov., novel species from soil in southeast Queensland.</title>
        <authorList>
            <person name="Gilchrist C.L.M."/>
            <person name="Pitt J.I."/>
            <person name="Lange L."/>
            <person name="Lacey H.J."/>
            <person name="Vuong D."/>
            <person name="Midgley D.J."/>
            <person name="Greenfield P."/>
            <person name="Bradbury M."/>
            <person name="Lacey E."/>
            <person name="Busk P.K."/>
            <person name="Pilgaard B."/>
            <person name="Chooi Y.H."/>
            <person name="Piggott A.M."/>
        </authorList>
    </citation>
    <scope>NUCLEOTIDE SEQUENCE [LARGE SCALE GENOMIC DNA]</scope>
    <source>
        <strain evidence="9 10">FRR 5400</strain>
    </source>
</reference>
<dbReference type="GO" id="GO:0016020">
    <property type="term" value="C:membrane"/>
    <property type="evidence" value="ECO:0007669"/>
    <property type="project" value="UniProtKB-SubCell"/>
</dbReference>
<sequence>MFLLLLGLGLQFAYKVNVTLRYIRFLWIIVTYYGFYCHRSASQSTQAKPTNALFSPSDVTIICPIVDPDDDYVLALKSWLRADPHEIIAVTTFPWLDRVKEFTQRANDPRVSVHAIEKKGKRHGLLEGIRRTTTSVVVLLDDDVIWLPKTLTGLLHALSGPQVGGVVPIKANPRKVLQAQHHPDTTIFEAVGAARLDRRTLTNASMAYFCDGQVLVLSGRTSAYRTEVFQIPGFEKQLIEEYWKNKYLMTRGDDRAVTRWLYSHGWKTALLSSDDSAVVSRPKRSRVYLLQLLRWSRSELRQVLRDLSLIMPWSAAQQKWLWLNSMVYPVMMDDHLVILDFAITITIVTARVAFRDSMVSVTERVIPGNLRLVLQYFETSAWHELLFNLWHLMNYPEHLTHILVFAFSGHIRAMVTAYAYWTTNQTSWMTRRGAD</sequence>
<evidence type="ECO:0000256" key="4">
    <source>
        <dbReference type="ARBA" id="ARBA00022692"/>
    </source>
</evidence>
<protein>
    <submittedName>
        <fullName evidence="9">Uncharacterized protein</fullName>
    </submittedName>
</protein>
<keyword evidence="7" id="KW-0325">Glycoprotein</keyword>
<accession>A0A8H6E3Q1</accession>
<keyword evidence="2" id="KW-0328">Glycosyltransferase</keyword>
<evidence type="ECO:0000256" key="2">
    <source>
        <dbReference type="ARBA" id="ARBA00022676"/>
    </source>
</evidence>
<dbReference type="PANTHER" id="PTHR47844:SF1">
    <property type="entry name" value="EXOSTOSIN-LIKE 2"/>
    <property type="match status" value="1"/>
</dbReference>
<feature type="transmembrane region" description="Helical" evidence="8">
    <location>
        <begin position="336"/>
        <end position="354"/>
    </location>
</feature>
<evidence type="ECO:0000256" key="8">
    <source>
        <dbReference type="SAM" id="Phobius"/>
    </source>
</evidence>
<evidence type="ECO:0000256" key="1">
    <source>
        <dbReference type="ARBA" id="ARBA00004370"/>
    </source>
</evidence>
<proteinExistence type="predicted"/>
<dbReference type="SUPFAM" id="SSF53448">
    <property type="entry name" value="Nucleotide-diphospho-sugar transferases"/>
    <property type="match status" value="1"/>
</dbReference>
<gene>
    <name evidence="9" type="ORF">ETB97_004661</name>
</gene>
<dbReference type="Proteomes" id="UP000541154">
    <property type="component" value="Unassembled WGS sequence"/>
</dbReference>
<evidence type="ECO:0000313" key="10">
    <source>
        <dbReference type="Proteomes" id="UP000541154"/>
    </source>
</evidence>
<dbReference type="Pfam" id="PF13641">
    <property type="entry name" value="Glyco_tranf_2_3"/>
    <property type="match status" value="1"/>
</dbReference>
<dbReference type="Gene3D" id="3.90.550.10">
    <property type="entry name" value="Spore Coat Polysaccharide Biosynthesis Protein SpsA, Chain A"/>
    <property type="match status" value="1"/>
</dbReference>
<evidence type="ECO:0000313" key="9">
    <source>
        <dbReference type="EMBL" id="KAF5858254.1"/>
    </source>
</evidence>
<name>A0A8H6E3Q1_PETAA</name>
<comment type="caution">
    <text evidence="9">The sequence shown here is derived from an EMBL/GenBank/DDBJ whole genome shotgun (WGS) entry which is preliminary data.</text>
</comment>
<dbReference type="GO" id="GO:0016757">
    <property type="term" value="F:glycosyltransferase activity"/>
    <property type="evidence" value="ECO:0007669"/>
    <property type="project" value="UniProtKB-KW"/>
</dbReference>
<evidence type="ECO:0000256" key="6">
    <source>
        <dbReference type="ARBA" id="ARBA00023136"/>
    </source>
</evidence>
<keyword evidence="3" id="KW-0808">Transferase</keyword>
<keyword evidence="6 8" id="KW-0472">Membrane</keyword>